<dbReference type="GO" id="GO:0046872">
    <property type="term" value="F:metal ion binding"/>
    <property type="evidence" value="ECO:0007669"/>
    <property type="project" value="UniProtKB-KW"/>
</dbReference>
<evidence type="ECO:0000313" key="14">
    <source>
        <dbReference type="Proteomes" id="UP001153620"/>
    </source>
</evidence>
<keyword evidence="11" id="KW-0472">Membrane</keyword>
<dbReference type="PRINTS" id="PR00790">
    <property type="entry name" value="PAMONOXGNASE"/>
</dbReference>
<dbReference type="InterPro" id="IPR001258">
    <property type="entry name" value="NHL_repeat"/>
</dbReference>
<comment type="cofactor">
    <cofactor evidence="9">
        <name>Zn(2+)</name>
        <dbReference type="ChEBI" id="CHEBI:29105"/>
    </cofactor>
    <text evidence="9">Binds one Zn(2+) ion per subunit.</text>
</comment>
<keyword evidence="2 9" id="KW-0479">Metal-binding</keyword>
<dbReference type="PANTHER" id="PTHR10680">
    <property type="entry name" value="PEPTIDYL-GLYCINE ALPHA-AMIDATING MONOOXYGENASE"/>
    <property type="match status" value="1"/>
</dbReference>
<organism evidence="13 14">
    <name type="scientific">Chironomus riparius</name>
    <dbReference type="NCBI Taxonomy" id="315576"/>
    <lineage>
        <taxon>Eukaryota</taxon>
        <taxon>Metazoa</taxon>
        <taxon>Ecdysozoa</taxon>
        <taxon>Arthropoda</taxon>
        <taxon>Hexapoda</taxon>
        <taxon>Insecta</taxon>
        <taxon>Pterygota</taxon>
        <taxon>Neoptera</taxon>
        <taxon>Endopterygota</taxon>
        <taxon>Diptera</taxon>
        <taxon>Nematocera</taxon>
        <taxon>Chironomoidea</taxon>
        <taxon>Chironomidae</taxon>
        <taxon>Chironominae</taxon>
        <taxon>Chironomus</taxon>
    </lineage>
</organism>
<feature type="binding site" evidence="9">
    <location>
        <position position="164"/>
    </location>
    <ligand>
        <name>Ca(2+)</name>
        <dbReference type="ChEBI" id="CHEBI:29108"/>
        <note>structural</note>
    </ligand>
</feature>
<feature type="binding site" evidence="8">
    <location>
        <position position="110"/>
    </location>
    <ligand>
        <name>a protein</name>
        <dbReference type="ChEBI" id="CHEBI:16541"/>
    </ligand>
    <ligandPart>
        <name>C-terminal Xaa-(2S)-2-hydroxyglycine residue</name>
        <dbReference type="ChEBI" id="CHEBI:142768"/>
    </ligandPart>
</feature>
<evidence type="ECO:0000313" key="13">
    <source>
        <dbReference type="EMBL" id="CAG9799333.1"/>
    </source>
</evidence>
<dbReference type="Gene3D" id="2.120.10.30">
    <property type="entry name" value="TolB, C-terminal domain"/>
    <property type="match status" value="1"/>
</dbReference>
<evidence type="ECO:0000256" key="3">
    <source>
        <dbReference type="ARBA" id="ARBA00022729"/>
    </source>
</evidence>
<dbReference type="GO" id="GO:0005576">
    <property type="term" value="C:extracellular region"/>
    <property type="evidence" value="ECO:0007669"/>
    <property type="project" value="TreeGrafter"/>
</dbReference>
<reference evidence="13" key="2">
    <citation type="submission" date="2022-10" db="EMBL/GenBank/DDBJ databases">
        <authorList>
            <consortium name="ENA_rothamsted_submissions"/>
            <consortium name="culmorum"/>
            <person name="King R."/>
        </authorList>
    </citation>
    <scope>NUCLEOTIDE SEQUENCE</scope>
</reference>
<keyword evidence="11" id="KW-0812">Transmembrane</keyword>
<dbReference type="InterPro" id="IPR000720">
    <property type="entry name" value="PHM/PAL"/>
</dbReference>
<accession>A0A9N9WNZ1</accession>
<keyword evidence="5 10" id="KW-1015">Disulfide bond</keyword>
<dbReference type="GO" id="GO:0016020">
    <property type="term" value="C:membrane"/>
    <property type="evidence" value="ECO:0007669"/>
    <property type="project" value="InterPro"/>
</dbReference>
<dbReference type="SUPFAM" id="SSF63829">
    <property type="entry name" value="Calcium-dependent phosphotriesterase"/>
    <property type="match status" value="1"/>
</dbReference>
<keyword evidence="9" id="KW-0862">Zinc</keyword>
<dbReference type="CDD" id="cd14958">
    <property type="entry name" value="NHL_PAL_like"/>
    <property type="match status" value="1"/>
</dbReference>
<keyword evidence="6" id="KW-0325">Glycoprotein</keyword>
<feature type="binding site" evidence="8">
    <location>
        <position position="287"/>
    </location>
    <ligand>
        <name>a protein</name>
        <dbReference type="ChEBI" id="CHEBI:16541"/>
    </ligand>
    <ligandPart>
        <name>C-terminal Xaa-(2S)-2-hydroxyglycine residue</name>
        <dbReference type="ChEBI" id="CHEBI:142768"/>
    </ligandPart>
</feature>
<feature type="binding site" evidence="9">
    <location>
        <position position="362"/>
    </location>
    <ligand>
        <name>Zn(2+)</name>
        <dbReference type="ChEBI" id="CHEBI:29105"/>
        <note>catalytic</note>
    </ligand>
</feature>
<evidence type="ECO:0000256" key="6">
    <source>
        <dbReference type="ARBA" id="ARBA00023180"/>
    </source>
</evidence>
<dbReference type="GO" id="GO:0006518">
    <property type="term" value="P:peptide metabolic process"/>
    <property type="evidence" value="ECO:0007669"/>
    <property type="project" value="InterPro"/>
</dbReference>
<name>A0A9N9WNZ1_9DIPT</name>
<evidence type="ECO:0000256" key="1">
    <source>
        <dbReference type="ARBA" id="ARBA00012343"/>
    </source>
</evidence>
<dbReference type="InterPro" id="IPR011042">
    <property type="entry name" value="6-blade_b-propeller_TolB-like"/>
</dbReference>
<gene>
    <name evidence="13" type="ORF">CHIRRI_LOCUS2302</name>
</gene>
<evidence type="ECO:0000256" key="8">
    <source>
        <dbReference type="PIRSR" id="PIRSR600720-1"/>
    </source>
</evidence>
<evidence type="ECO:0000256" key="12">
    <source>
        <dbReference type="SAM" id="SignalP"/>
    </source>
</evidence>
<feature type="signal peptide" evidence="12">
    <location>
        <begin position="1"/>
        <end position="20"/>
    </location>
</feature>
<feature type="binding site" evidence="9">
    <location>
        <position position="162"/>
    </location>
    <ligand>
        <name>Zn(2+)</name>
        <dbReference type="ChEBI" id="CHEBI:29105"/>
        <note>catalytic</note>
    </ligand>
</feature>
<evidence type="ECO:0000256" key="2">
    <source>
        <dbReference type="ARBA" id="ARBA00022723"/>
    </source>
</evidence>
<dbReference type="PANTHER" id="PTHR10680:SF36">
    <property type="entry name" value="PEPTIDYL-ALPHA-HYDROXYGLYCINE ALPHA-AMIDATING LYASE 1"/>
    <property type="match status" value="1"/>
</dbReference>
<dbReference type="GO" id="GO:0004598">
    <property type="term" value="F:peptidylamidoglycolate lyase activity"/>
    <property type="evidence" value="ECO:0007669"/>
    <property type="project" value="UniProtKB-EC"/>
</dbReference>
<feature type="disulfide bond" evidence="10">
    <location>
        <begin position="211"/>
        <end position="231"/>
    </location>
</feature>
<proteinExistence type="predicted"/>
<dbReference type="AlphaFoldDB" id="A0A9N9WNZ1"/>
<evidence type="ECO:0000256" key="5">
    <source>
        <dbReference type="ARBA" id="ARBA00023157"/>
    </source>
</evidence>
<keyword evidence="11" id="KW-1133">Transmembrane helix</keyword>
<feature type="transmembrane region" description="Helical" evidence="11">
    <location>
        <begin position="422"/>
        <end position="443"/>
    </location>
</feature>
<evidence type="ECO:0000256" key="4">
    <source>
        <dbReference type="ARBA" id="ARBA00022737"/>
    </source>
</evidence>
<feature type="disulfide bond" evidence="10">
    <location>
        <begin position="283"/>
        <end position="294"/>
    </location>
</feature>
<dbReference type="Proteomes" id="UP001153620">
    <property type="component" value="Chromosome 1"/>
</dbReference>
<feature type="binding site" evidence="9">
    <location>
        <position position="363"/>
    </location>
    <ligand>
        <name>Ca(2+)</name>
        <dbReference type="ChEBI" id="CHEBI:29108"/>
        <note>structural</note>
    </ligand>
</feature>
<feature type="chain" id="PRO_5040336103" description="peptidylamidoglycolate lyase" evidence="12">
    <location>
        <begin position="21"/>
        <end position="495"/>
    </location>
</feature>
<evidence type="ECO:0000256" key="9">
    <source>
        <dbReference type="PIRSR" id="PIRSR600720-2"/>
    </source>
</evidence>
<reference evidence="13" key="1">
    <citation type="submission" date="2022-01" db="EMBL/GenBank/DDBJ databases">
        <authorList>
            <person name="King R."/>
        </authorList>
    </citation>
    <scope>NUCLEOTIDE SEQUENCE</scope>
</reference>
<dbReference type="EC" id="4.3.2.5" evidence="1"/>
<evidence type="ECO:0000256" key="11">
    <source>
        <dbReference type="SAM" id="Phobius"/>
    </source>
</evidence>
<keyword evidence="14" id="KW-1185">Reference proteome</keyword>
<dbReference type="EMBL" id="OU895877">
    <property type="protein sequence ID" value="CAG9799333.1"/>
    <property type="molecule type" value="Genomic_DNA"/>
</dbReference>
<keyword evidence="7" id="KW-0456">Lyase</keyword>
<protein>
    <recommendedName>
        <fullName evidence="1">peptidylamidoglycolate lyase</fullName>
        <ecNumber evidence="1">4.3.2.5</ecNumber>
    </recommendedName>
</protein>
<evidence type="ECO:0000256" key="7">
    <source>
        <dbReference type="ARBA" id="ARBA00023239"/>
    </source>
</evidence>
<evidence type="ECO:0000256" key="10">
    <source>
        <dbReference type="PIRSR" id="PIRSR600720-3"/>
    </source>
</evidence>
<dbReference type="Pfam" id="PF01436">
    <property type="entry name" value="NHL"/>
    <property type="match status" value="2"/>
</dbReference>
<feature type="binding site" evidence="8">
    <location>
        <position position="230"/>
    </location>
    <ligand>
        <name>a protein</name>
        <dbReference type="ChEBI" id="CHEBI:16541"/>
    </ligand>
    <ligandPart>
        <name>C-terminal Xaa-(2S)-2-hydroxyglycine residue</name>
        <dbReference type="ChEBI" id="CHEBI:142768"/>
    </ligandPart>
</feature>
<keyword evidence="9" id="KW-0106">Calcium</keyword>
<dbReference type="OrthoDB" id="10018185at2759"/>
<sequence length="495" mass="56473">MIRTVYYNIIFLLLVNFSLEYEYPEDNTLDYGNLNVKQQIMNLQAAQRSINKKNEDVSDAKYSKPNIKNIPPQLKEDYKHVDNWPTSSKKLGAVSAVALDVYKNVVVFHRGDRIWNAETFDAQNVFKQRTLGPIKENTIITFDRDQGNIINEWGSNLFYMPHGLHINGNYYYITDVALHQVFRFDIKNSTRRPDLVLGDPFKPSMTSKTFCKPTSVVQLENGDFFVADGYCNARIIKFNFKGEKILEWGRNSFSGEISNGPEPPNNFAIPHALTLVPSKELLCVADRENGRIQCFYWSDGKFYSQYHSKIVGDRVFSVDYANDSLFVVNGPEDVRNRDVAGYIFDMNSGEVSGKFGTFLDPHDIAVTPDGREIYVGDLSPDNTGSRIHKYLLNGIKPTITREGDLINTIPTTKLPMRRGETALIVGSIVLLFAVFTVGIAILISKRKRRGKKIVGHLKFPWERADSKKLFYNEYNQFEKIPQNDDSTSDNQNEFA</sequence>
<keyword evidence="3 12" id="KW-0732">Signal</keyword>
<keyword evidence="4" id="KW-0677">Repeat</keyword>
<feature type="binding site" evidence="9">
    <location>
        <position position="97"/>
    </location>
    <ligand>
        <name>Ca(2+)</name>
        <dbReference type="ChEBI" id="CHEBI:29108"/>
        <note>structural</note>
    </ligand>
</feature>
<feature type="binding site" evidence="9">
    <location>
        <position position="271"/>
    </location>
    <ligand>
        <name>Zn(2+)</name>
        <dbReference type="ChEBI" id="CHEBI:29105"/>
        <note>catalytic</note>
    </ligand>
</feature>